<dbReference type="EMBL" id="NBIV01000103">
    <property type="protein sequence ID" value="PXF44043.1"/>
    <property type="molecule type" value="Genomic_DNA"/>
</dbReference>
<feature type="compositionally biased region" description="Basic and acidic residues" evidence="1">
    <location>
        <begin position="101"/>
        <end position="111"/>
    </location>
</feature>
<accession>A0A2V3IPR0</accession>
<name>A0A2V3IPR0_9FLOR</name>
<evidence type="ECO:0000313" key="3">
    <source>
        <dbReference type="Proteomes" id="UP000247409"/>
    </source>
</evidence>
<gene>
    <name evidence="2" type="ORF">BWQ96_06216</name>
</gene>
<evidence type="ECO:0000313" key="2">
    <source>
        <dbReference type="EMBL" id="PXF44043.1"/>
    </source>
</evidence>
<keyword evidence="3" id="KW-1185">Reference proteome</keyword>
<dbReference type="AlphaFoldDB" id="A0A2V3IPR0"/>
<dbReference type="Proteomes" id="UP000247409">
    <property type="component" value="Unassembled WGS sequence"/>
</dbReference>
<reference evidence="2 3" key="1">
    <citation type="journal article" date="2018" name="Mol. Biol. Evol.">
        <title>Analysis of the draft genome of the red seaweed Gracilariopsis chorda provides insights into genome size evolution in Rhodophyta.</title>
        <authorList>
            <person name="Lee J."/>
            <person name="Yang E.C."/>
            <person name="Graf L."/>
            <person name="Yang J.H."/>
            <person name="Qiu H."/>
            <person name="Zel Zion U."/>
            <person name="Chan C.X."/>
            <person name="Stephens T.G."/>
            <person name="Weber A.P.M."/>
            <person name="Boo G.H."/>
            <person name="Boo S.M."/>
            <person name="Kim K.M."/>
            <person name="Shin Y."/>
            <person name="Jung M."/>
            <person name="Lee S.J."/>
            <person name="Yim H.S."/>
            <person name="Lee J.H."/>
            <person name="Bhattacharya D."/>
            <person name="Yoon H.S."/>
        </authorList>
    </citation>
    <scope>NUCLEOTIDE SEQUENCE [LARGE SCALE GENOMIC DNA]</scope>
    <source>
        <strain evidence="2 3">SKKU-2015</strain>
        <tissue evidence="2">Whole body</tissue>
    </source>
</reference>
<feature type="region of interest" description="Disordered" evidence="1">
    <location>
        <begin position="98"/>
        <end position="131"/>
    </location>
</feature>
<protein>
    <submittedName>
        <fullName evidence="2">Uncharacterized protein</fullName>
    </submittedName>
</protein>
<proteinExistence type="predicted"/>
<evidence type="ECO:0000256" key="1">
    <source>
        <dbReference type="SAM" id="MobiDB-lite"/>
    </source>
</evidence>
<organism evidence="2 3">
    <name type="scientific">Gracilariopsis chorda</name>
    <dbReference type="NCBI Taxonomy" id="448386"/>
    <lineage>
        <taxon>Eukaryota</taxon>
        <taxon>Rhodophyta</taxon>
        <taxon>Florideophyceae</taxon>
        <taxon>Rhodymeniophycidae</taxon>
        <taxon>Gracilariales</taxon>
        <taxon>Gracilariaceae</taxon>
        <taxon>Gracilariopsis</taxon>
    </lineage>
</organism>
<comment type="caution">
    <text evidence="2">The sequence shown here is derived from an EMBL/GenBank/DDBJ whole genome shotgun (WGS) entry which is preliminary data.</text>
</comment>
<sequence>MEAFTFGQTSYLTILTFDNPKEAMERRPALKVAFLQLLAILNVEESLSRGYYTEKREAWEGTQPRLENVPQRNLQSANLLKEIVRSLNQTKQRYATIKAIQDSKNKSESPKSWKPCEQARASGGNQRPCRK</sequence>